<dbReference type="Proteomes" id="UP000813463">
    <property type="component" value="Chromosome 4"/>
</dbReference>
<dbReference type="InterPro" id="IPR038765">
    <property type="entry name" value="Papain-like_cys_pep_sf"/>
</dbReference>
<dbReference type="PANTHER" id="PTHR46468">
    <property type="entry name" value="SENTRIN-SPECIFIC PROTEASE 8"/>
    <property type="match status" value="1"/>
</dbReference>
<feature type="compositionally biased region" description="Low complexity" evidence="5">
    <location>
        <begin position="118"/>
        <end position="128"/>
    </location>
</feature>
<feature type="domain" description="Ubiquitin-like protease family profile" evidence="6">
    <location>
        <begin position="1"/>
        <end position="188"/>
    </location>
</feature>
<dbReference type="GO" id="GO:0006508">
    <property type="term" value="P:proteolysis"/>
    <property type="evidence" value="ECO:0007669"/>
    <property type="project" value="UniProtKB-KW"/>
</dbReference>
<keyword evidence="4" id="KW-0788">Thiol protease</keyword>
<evidence type="ECO:0000313" key="8">
    <source>
        <dbReference type="RefSeq" id="XP_021838343.1"/>
    </source>
</evidence>
<dbReference type="AlphaFoldDB" id="A0A9R0JL53"/>
<evidence type="ECO:0000256" key="4">
    <source>
        <dbReference type="ARBA" id="ARBA00022807"/>
    </source>
</evidence>
<evidence type="ECO:0000256" key="3">
    <source>
        <dbReference type="ARBA" id="ARBA00022801"/>
    </source>
</evidence>
<dbReference type="InterPro" id="IPR044613">
    <property type="entry name" value="Nep1/2-like"/>
</dbReference>
<evidence type="ECO:0000313" key="7">
    <source>
        <dbReference type="Proteomes" id="UP000813463"/>
    </source>
</evidence>
<keyword evidence="7" id="KW-1185">Reference proteome</keyword>
<reference evidence="7" key="1">
    <citation type="journal article" date="2021" name="Nat. Commun.">
        <title>Genomic analyses provide insights into spinach domestication and the genetic basis of agronomic traits.</title>
        <authorList>
            <person name="Cai X."/>
            <person name="Sun X."/>
            <person name="Xu C."/>
            <person name="Sun H."/>
            <person name="Wang X."/>
            <person name="Ge C."/>
            <person name="Zhang Z."/>
            <person name="Wang Q."/>
            <person name="Fei Z."/>
            <person name="Jiao C."/>
            <person name="Wang Q."/>
        </authorList>
    </citation>
    <scope>NUCLEOTIDE SEQUENCE [LARGE SCALE GENOMIC DNA]</scope>
    <source>
        <strain evidence="7">cv. Varoflay</strain>
    </source>
</reference>
<dbReference type="GeneID" id="110778091"/>
<feature type="non-terminal residue" evidence="8">
    <location>
        <position position="1"/>
    </location>
</feature>
<evidence type="ECO:0000259" key="6">
    <source>
        <dbReference type="PROSITE" id="PS50600"/>
    </source>
</evidence>
<accession>A0A9R0JL53</accession>
<proteinExistence type="inferred from homology"/>
<name>A0A9R0JL53_SPIOL</name>
<dbReference type="PANTHER" id="PTHR46468:SF1">
    <property type="entry name" value="SENTRIN-SPECIFIC PROTEASE 8"/>
    <property type="match status" value="1"/>
</dbReference>
<keyword evidence="3" id="KW-0378">Hydrolase</keyword>
<protein>
    <submittedName>
        <fullName evidence="8">NEDD8-specific protease 1-like</fullName>
    </submittedName>
</protein>
<keyword evidence="2" id="KW-0645">Protease</keyword>
<sequence>FNYLLSSSSIKTDDDIMLVNPTTSLILANCVDGDDDNKFVEEFVQSNNLSSKRLVLFGVHDTDFGAGDDSGGGSHWSIHQYDRTKNSFMHYDSMEGVNNFHAMKLYDAIKEYMGPGGSEVSSSSPTSVKKQKNKKKKKFVQSVSKSELPKPESVGGGGVLSIFVECKTPQQTYGYDCGLYVLAIAREVCQWWSNGNNNKSGDMVKAIEKHVDHSVEVKMRSEVLEIIHDLTNKSTTN</sequence>
<reference evidence="8" key="2">
    <citation type="submission" date="2025-08" db="UniProtKB">
        <authorList>
            <consortium name="RefSeq"/>
        </authorList>
    </citation>
    <scope>IDENTIFICATION</scope>
    <source>
        <tissue evidence="8">Leaf</tissue>
    </source>
</reference>
<feature type="compositionally biased region" description="Basic residues" evidence="5">
    <location>
        <begin position="129"/>
        <end position="139"/>
    </location>
</feature>
<dbReference type="KEGG" id="soe:110778091"/>
<dbReference type="GO" id="GO:0000338">
    <property type="term" value="P:protein deneddylation"/>
    <property type="evidence" value="ECO:0000318"/>
    <property type="project" value="GO_Central"/>
</dbReference>
<dbReference type="Pfam" id="PF02902">
    <property type="entry name" value="Peptidase_C48"/>
    <property type="match status" value="1"/>
</dbReference>
<dbReference type="PROSITE" id="PS50600">
    <property type="entry name" value="ULP_PROTEASE"/>
    <property type="match status" value="1"/>
</dbReference>
<feature type="region of interest" description="Disordered" evidence="5">
    <location>
        <begin position="117"/>
        <end position="154"/>
    </location>
</feature>
<dbReference type="InterPro" id="IPR003653">
    <property type="entry name" value="Peptidase_C48_C"/>
</dbReference>
<evidence type="ECO:0000256" key="2">
    <source>
        <dbReference type="ARBA" id="ARBA00022670"/>
    </source>
</evidence>
<gene>
    <name evidence="8" type="primary">LOC110778091</name>
</gene>
<evidence type="ECO:0000256" key="1">
    <source>
        <dbReference type="ARBA" id="ARBA00005234"/>
    </source>
</evidence>
<dbReference type="OrthoDB" id="5065855at2759"/>
<dbReference type="RefSeq" id="XP_021838343.1">
    <property type="nucleotide sequence ID" value="XM_021982651.1"/>
</dbReference>
<organism evidence="7 8">
    <name type="scientific">Spinacia oleracea</name>
    <name type="common">Spinach</name>
    <dbReference type="NCBI Taxonomy" id="3562"/>
    <lineage>
        <taxon>Eukaryota</taxon>
        <taxon>Viridiplantae</taxon>
        <taxon>Streptophyta</taxon>
        <taxon>Embryophyta</taxon>
        <taxon>Tracheophyta</taxon>
        <taxon>Spermatophyta</taxon>
        <taxon>Magnoliopsida</taxon>
        <taxon>eudicotyledons</taxon>
        <taxon>Gunneridae</taxon>
        <taxon>Pentapetalae</taxon>
        <taxon>Caryophyllales</taxon>
        <taxon>Chenopodiaceae</taxon>
        <taxon>Chenopodioideae</taxon>
        <taxon>Anserineae</taxon>
        <taxon>Spinacia</taxon>
    </lineage>
</organism>
<dbReference type="GO" id="GO:0008234">
    <property type="term" value="F:cysteine-type peptidase activity"/>
    <property type="evidence" value="ECO:0007669"/>
    <property type="project" value="UniProtKB-KW"/>
</dbReference>
<evidence type="ECO:0000256" key="5">
    <source>
        <dbReference type="SAM" id="MobiDB-lite"/>
    </source>
</evidence>
<dbReference type="SUPFAM" id="SSF54001">
    <property type="entry name" value="Cysteine proteinases"/>
    <property type="match status" value="1"/>
</dbReference>
<dbReference type="Gene3D" id="3.40.395.10">
    <property type="entry name" value="Adenoviral Proteinase, Chain A"/>
    <property type="match status" value="1"/>
</dbReference>
<dbReference type="GO" id="GO:0019784">
    <property type="term" value="F:deNEDDylase activity"/>
    <property type="evidence" value="ECO:0000318"/>
    <property type="project" value="GO_Central"/>
</dbReference>
<comment type="similarity">
    <text evidence="1">Belongs to the peptidase C48 family.</text>
</comment>